<dbReference type="Pfam" id="PF13302">
    <property type="entry name" value="Acetyltransf_3"/>
    <property type="match status" value="1"/>
</dbReference>
<dbReference type="PANTHER" id="PTHR43415:SF3">
    <property type="entry name" value="GNAT-FAMILY ACETYLTRANSFERASE"/>
    <property type="match status" value="1"/>
</dbReference>
<accession>A0ABW5RSP2</accession>
<dbReference type="Gene3D" id="3.40.630.30">
    <property type="match status" value="1"/>
</dbReference>
<evidence type="ECO:0000313" key="2">
    <source>
        <dbReference type="EMBL" id="MFD2681295.1"/>
    </source>
</evidence>
<dbReference type="InterPro" id="IPR016181">
    <property type="entry name" value="Acyl_CoA_acyltransferase"/>
</dbReference>
<dbReference type="PANTHER" id="PTHR43415">
    <property type="entry name" value="SPERMIDINE N(1)-ACETYLTRANSFERASE"/>
    <property type="match status" value="1"/>
</dbReference>
<dbReference type="SUPFAM" id="SSF55729">
    <property type="entry name" value="Acyl-CoA N-acyltransferases (Nat)"/>
    <property type="match status" value="1"/>
</dbReference>
<reference evidence="3" key="1">
    <citation type="journal article" date="2019" name="Int. J. Syst. Evol. Microbiol.">
        <title>The Global Catalogue of Microorganisms (GCM) 10K type strain sequencing project: providing services to taxonomists for standard genome sequencing and annotation.</title>
        <authorList>
            <consortium name="The Broad Institute Genomics Platform"/>
            <consortium name="The Broad Institute Genome Sequencing Center for Infectious Disease"/>
            <person name="Wu L."/>
            <person name="Ma J."/>
        </authorList>
    </citation>
    <scope>NUCLEOTIDE SEQUENCE [LARGE SCALE GENOMIC DNA]</scope>
    <source>
        <strain evidence="3">KCTC 3913</strain>
    </source>
</reference>
<proteinExistence type="predicted"/>
<evidence type="ECO:0000259" key="1">
    <source>
        <dbReference type="PROSITE" id="PS51186"/>
    </source>
</evidence>
<dbReference type="EC" id="2.3.-.-" evidence="2"/>
<keyword evidence="2" id="KW-0808">Transferase</keyword>
<sequence>MKSLLSGERIYLSSFHEKDTAKIKDWNDQEELQRLLDALPYKPKTDEEVKKWINDSGSNFIRFAVRLRENDEIIGYAEIEGILWSHRVGWVTIAIGDKSYWGNGYGKEILQRLLAYGFNELNLHRLQLTVFDYNKRAINLYESLGFKQEGTFREFLRRDGKRHNMLLYGLLHSEWKN</sequence>
<organism evidence="2 3">
    <name type="scientific">Bacillus seohaeanensis</name>
    <dbReference type="NCBI Taxonomy" id="284580"/>
    <lineage>
        <taxon>Bacteria</taxon>
        <taxon>Bacillati</taxon>
        <taxon>Bacillota</taxon>
        <taxon>Bacilli</taxon>
        <taxon>Bacillales</taxon>
        <taxon>Bacillaceae</taxon>
        <taxon>Bacillus</taxon>
    </lineage>
</organism>
<feature type="domain" description="N-acetyltransferase" evidence="1">
    <location>
        <begin position="10"/>
        <end position="173"/>
    </location>
</feature>
<gene>
    <name evidence="2" type="ORF">ACFSUL_11115</name>
</gene>
<comment type="caution">
    <text evidence="2">The sequence shown here is derived from an EMBL/GenBank/DDBJ whole genome shotgun (WGS) entry which is preliminary data.</text>
</comment>
<keyword evidence="2" id="KW-0012">Acyltransferase</keyword>
<keyword evidence="3" id="KW-1185">Reference proteome</keyword>
<dbReference type="CDD" id="cd04301">
    <property type="entry name" value="NAT_SF"/>
    <property type="match status" value="1"/>
</dbReference>
<dbReference type="GO" id="GO:0016746">
    <property type="term" value="F:acyltransferase activity"/>
    <property type="evidence" value="ECO:0007669"/>
    <property type="project" value="UniProtKB-KW"/>
</dbReference>
<dbReference type="InterPro" id="IPR000182">
    <property type="entry name" value="GNAT_dom"/>
</dbReference>
<evidence type="ECO:0000313" key="3">
    <source>
        <dbReference type="Proteomes" id="UP001597506"/>
    </source>
</evidence>
<dbReference type="RefSeq" id="WP_377935388.1">
    <property type="nucleotide sequence ID" value="NZ_JBHUMF010000028.1"/>
</dbReference>
<dbReference type="PROSITE" id="PS51186">
    <property type="entry name" value="GNAT"/>
    <property type="match status" value="1"/>
</dbReference>
<protein>
    <submittedName>
        <fullName evidence="2">GNAT family N-acetyltransferase</fullName>
        <ecNumber evidence="2">2.3.-.-</ecNumber>
    </submittedName>
</protein>
<dbReference type="EMBL" id="JBHUMF010000028">
    <property type="protein sequence ID" value="MFD2681295.1"/>
    <property type="molecule type" value="Genomic_DNA"/>
</dbReference>
<dbReference type="Proteomes" id="UP001597506">
    <property type="component" value="Unassembled WGS sequence"/>
</dbReference>
<name>A0ABW5RSP2_9BACI</name>